<reference evidence="1 2" key="1">
    <citation type="journal article" date="2019" name="Nat. Ecol. Evol.">
        <title>Megaphylogeny resolves global patterns of mushroom evolution.</title>
        <authorList>
            <person name="Varga T."/>
            <person name="Krizsan K."/>
            <person name="Foldi C."/>
            <person name="Dima B."/>
            <person name="Sanchez-Garcia M."/>
            <person name="Sanchez-Ramirez S."/>
            <person name="Szollosi G.J."/>
            <person name="Szarkandi J.G."/>
            <person name="Papp V."/>
            <person name="Albert L."/>
            <person name="Andreopoulos W."/>
            <person name="Angelini C."/>
            <person name="Antonin V."/>
            <person name="Barry K.W."/>
            <person name="Bougher N.L."/>
            <person name="Buchanan P."/>
            <person name="Buyck B."/>
            <person name="Bense V."/>
            <person name="Catcheside P."/>
            <person name="Chovatia M."/>
            <person name="Cooper J."/>
            <person name="Damon W."/>
            <person name="Desjardin D."/>
            <person name="Finy P."/>
            <person name="Geml J."/>
            <person name="Haridas S."/>
            <person name="Hughes K."/>
            <person name="Justo A."/>
            <person name="Karasinski D."/>
            <person name="Kautmanova I."/>
            <person name="Kiss B."/>
            <person name="Kocsube S."/>
            <person name="Kotiranta H."/>
            <person name="LaButti K.M."/>
            <person name="Lechner B.E."/>
            <person name="Liimatainen K."/>
            <person name="Lipzen A."/>
            <person name="Lukacs Z."/>
            <person name="Mihaltcheva S."/>
            <person name="Morgado L.N."/>
            <person name="Niskanen T."/>
            <person name="Noordeloos M.E."/>
            <person name="Ohm R.A."/>
            <person name="Ortiz-Santana B."/>
            <person name="Ovrebo C."/>
            <person name="Racz N."/>
            <person name="Riley R."/>
            <person name="Savchenko A."/>
            <person name="Shiryaev A."/>
            <person name="Soop K."/>
            <person name="Spirin V."/>
            <person name="Szebenyi C."/>
            <person name="Tomsovsky M."/>
            <person name="Tulloss R.E."/>
            <person name="Uehling J."/>
            <person name="Grigoriev I.V."/>
            <person name="Vagvolgyi C."/>
            <person name="Papp T."/>
            <person name="Martin F.M."/>
            <person name="Miettinen O."/>
            <person name="Hibbett D.S."/>
            <person name="Nagy L.G."/>
        </authorList>
    </citation>
    <scope>NUCLEOTIDE SEQUENCE [LARGE SCALE GENOMIC DNA]</scope>
    <source>
        <strain evidence="1 2">CBS 121175</strain>
    </source>
</reference>
<dbReference type="EMBL" id="ML210682">
    <property type="protein sequence ID" value="TFK16657.1"/>
    <property type="molecule type" value="Genomic_DNA"/>
</dbReference>
<dbReference type="AlphaFoldDB" id="A0A5C3KAB0"/>
<organism evidence="1 2">
    <name type="scientific">Coprinopsis marcescibilis</name>
    <name type="common">Agaric fungus</name>
    <name type="synonym">Psathyrella marcescibilis</name>
    <dbReference type="NCBI Taxonomy" id="230819"/>
    <lineage>
        <taxon>Eukaryota</taxon>
        <taxon>Fungi</taxon>
        <taxon>Dikarya</taxon>
        <taxon>Basidiomycota</taxon>
        <taxon>Agaricomycotina</taxon>
        <taxon>Agaricomycetes</taxon>
        <taxon>Agaricomycetidae</taxon>
        <taxon>Agaricales</taxon>
        <taxon>Agaricineae</taxon>
        <taxon>Psathyrellaceae</taxon>
        <taxon>Coprinopsis</taxon>
    </lineage>
</organism>
<sequence>MLRDGQRRCRGTTKRLQTGSSSCLLRPLGYLLLTLSGLSLWTASRPLSNTVANDTTPCLQSTTQTCQCLFSGISGTWQGQSRWSVYNLKSYSSLTDIYQSGSDIH</sequence>
<evidence type="ECO:0000313" key="2">
    <source>
        <dbReference type="Proteomes" id="UP000307440"/>
    </source>
</evidence>
<protein>
    <submittedName>
        <fullName evidence="1">Uncharacterized protein</fullName>
    </submittedName>
</protein>
<proteinExistence type="predicted"/>
<gene>
    <name evidence="1" type="ORF">FA15DRAFT_412661</name>
</gene>
<evidence type="ECO:0000313" key="1">
    <source>
        <dbReference type="EMBL" id="TFK16657.1"/>
    </source>
</evidence>
<name>A0A5C3KAB0_COPMA</name>
<keyword evidence="2" id="KW-1185">Reference proteome</keyword>
<accession>A0A5C3KAB0</accession>
<dbReference type="Proteomes" id="UP000307440">
    <property type="component" value="Unassembled WGS sequence"/>
</dbReference>